<evidence type="ECO:0000313" key="2">
    <source>
        <dbReference type="Proteomes" id="UP001162501"/>
    </source>
</evidence>
<accession>A0AC60A934</accession>
<name>A0AC60A934_RANTA</name>
<gene>
    <name evidence="1" type="ORF">MRATA1EN22A_LOCUS28266</name>
</gene>
<proteinExistence type="predicted"/>
<evidence type="ECO:0000313" key="1">
    <source>
        <dbReference type="EMBL" id="CAN0571187.1"/>
    </source>
</evidence>
<dbReference type="EMBL" id="OX596093">
    <property type="protein sequence ID" value="CAN0571187.1"/>
    <property type="molecule type" value="Genomic_DNA"/>
</dbReference>
<reference evidence="1" key="2">
    <citation type="submission" date="2025-03" db="EMBL/GenBank/DDBJ databases">
        <authorList>
            <consortium name="ELIXIR-Norway"/>
            <consortium name="Elixir Norway"/>
        </authorList>
    </citation>
    <scope>NUCLEOTIDE SEQUENCE</scope>
</reference>
<organism evidence="1 2">
    <name type="scientific">Rangifer tarandus platyrhynchus</name>
    <name type="common">Svalbard reindeer</name>
    <dbReference type="NCBI Taxonomy" id="3082113"/>
    <lineage>
        <taxon>Eukaryota</taxon>
        <taxon>Metazoa</taxon>
        <taxon>Chordata</taxon>
        <taxon>Craniata</taxon>
        <taxon>Vertebrata</taxon>
        <taxon>Euteleostomi</taxon>
        <taxon>Mammalia</taxon>
        <taxon>Eutheria</taxon>
        <taxon>Laurasiatheria</taxon>
        <taxon>Artiodactyla</taxon>
        <taxon>Ruminantia</taxon>
        <taxon>Pecora</taxon>
        <taxon>Cervidae</taxon>
        <taxon>Odocoileinae</taxon>
        <taxon>Rangifer</taxon>
    </lineage>
</organism>
<protein>
    <submittedName>
        <fullName evidence="1">Uncharacterized protein</fullName>
    </submittedName>
</protein>
<reference evidence="1" key="1">
    <citation type="submission" date="2023-05" db="EMBL/GenBank/DDBJ databases">
        <authorList>
            <consortium name="ELIXIR-Norway"/>
        </authorList>
    </citation>
    <scope>NUCLEOTIDE SEQUENCE</scope>
</reference>
<sequence length="152" mass="17141">MGSRTSRFTFLGLLIIHLQDEGMEPYSRKSIPEMSTPQGLEPQPHKSQINLPQSTSKLPMTWIQAQEKRRWRPVCGTGPRGEFHAPLASDVQKGNTAVTRHINTSKSQTHLCRGYDLAWTPPEPEHPRVEPEAHFLCRSCTFKLENPASLAS</sequence>
<dbReference type="Proteomes" id="UP001162501">
    <property type="component" value="Chromosome 9"/>
</dbReference>